<feature type="transmembrane region" description="Helical" evidence="1">
    <location>
        <begin position="6"/>
        <end position="29"/>
    </location>
</feature>
<reference evidence="2" key="1">
    <citation type="submission" date="2023-06" db="EMBL/GenBank/DDBJ databases">
        <title>Genome-scale phylogeny and comparative genomics of the fungal order Sordariales.</title>
        <authorList>
            <consortium name="Lawrence Berkeley National Laboratory"/>
            <person name="Hensen N."/>
            <person name="Bonometti L."/>
            <person name="Westerberg I."/>
            <person name="Brannstrom I.O."/>
            <person name="Guillou S."/>
            <person name="Cros-Aarteil S."/>
            <person name="Calhoun S."/>
            <person name="Haridas S."/>
            <person name="Kuo A."/>
            <person name="Mondo S."/>
            <person name="Pangilinan J."/>
            <person name="Riley R."/>
            <person name="Labutti K."/>
            <person name="Andreopoulos B."/>
            <person name="Lipzen A."/>
            <person name="Chen C."/>
            <person name="Yanf M."/>
            <person name="Daum C."/>
            <person name="Ng V."/>
            <person name="Clum A."/>
            <person name="Steindorff A."/>
            <person name="Ohm R."/>
            <person name="Martin F."/>
            <person name="Silar P."/>
            <person name="Natvig D."/>
            <person name="Lalanne C."/>
            <person name="Gautier V."/>
            <person name="Ament-Velasquez S.L."/>
            <person name="Kruys A."/>
            <person name="Hutchinson M.I."/>
            <person name="Powell A.J."/>
            <person name="Barry K."/>
            <person name="Miller A.N."/>
            <person name="Grigoriev I.V."/>
            <person name="Debuchy R."/>
            <person name="Gladieux P."/>
            <person name="Thoren M.H."/>
            <person name="Johannesson H."/>
        </authorList>
    </citation>
    <scope>NUCLEOTIDE SEQUENCE</scope>
    <source>
        <strain evidence="2">PSN4</strain>
    </source>
</reference>
<evidence type="ECO:0000313" key="3">
    <source>
        <dbReference type="Proteomes" id="UP001239445"/>
    </source>
</evidence>
<name>A0AAJ0B7K9_9PEZI</name>
<protein>
    <submittedName>
        <fullName evidence="2">Uncharacterized protein</fullName>
    </submittedName>
</protein>
<feature type="transmembrane region" description="Helical" evidence="1">
    <location>
        <begin position="49"/>
        <end position="70"/>
    </location>
</feature>
<gene>
    <name evidence="2" type="ORF">QBC47DRAFT_390665</name>
</gene>
<sequence>MVEQNLGVWWVFASFVCAVALCIETACVLCKIVTGKQVVPTLGATGDILFFFSSDVFYLVSVYFFPVFFFSTN</sequence>
<keyword evidence="1" id="KW-0472">Membrane</keyword>
<evidence type="ECO:0000313" key="2">
    <source>
        <dbReference type="EMBL" id="KAK1751657.1"/>
    </source>
</evidence>
<proteinExistence type="predicted"/>
<accession>A0AAJ0B7K9</accession>
<dbReference type="Proteomes" id="UP001239445">
    <property type="component" value="Unassembled WGS sequence"/>
</dbReference>
<comment type="caution">
    <text evidence="2">The sequence shown here is derived from an EMBL/GenBank/DDBJ whole genome shotgun (WGS) entry which is preliminary data.</text>
</comment>
<keyword evidence="3" id="KW-1185">Reference proteome</keyword>
<dbReference type="EMBL" id="MU839841">
    <property type="protein sequence ID" value="KAK1751657.1"/>
    <property type="molecule type" value="Genomic_DNA"/>
</dbReference>
<dbReference type="AlphaFoldDB" id="A0AAJ0B7K9"/>
<organism evidence="2 3">
    <name type="scientific">Echria macrotheca</name>
    <dbReference type="NCBI Taxonomy" id="438768"/>
    <lineage>
        <taxon>Eukaryota</taxon>
        <taxon>Fungi</taxon>
        <taxon>Dikarya</taxon>
        <taxon>Ascomycota</taxon>
        <taxon>Pezizomycotina</taxon>
        <taxon>Sordariomycetes</taxon>
        <taxon>Sordariomycetidae</taxon>
        <taxon>Sordariales</taxon>
        <taxon>Schizotheciaceae</taxon>
        <taxon>Echria</taxon>
    </lineage>
</organism>
<evidence type="ECO:0000256" key="1">
    <source>
        <dbReference type="SAM" id="Phobius"/>
    </source>
</evidence>
<keyword evidence="1" id="KW-1133">Transmembrane helix</keyword>
<keyword evidence="1" id="KW-0812">Transmembrane</keyword>